<dbReference type="SUPFAM" id="SSF55811">
    <property type="entry name" value="Nudix"/>
    <property type="match status" value="1"/>
</dbReference>
<evidence type="ECO:0000256" key="6">
    <source>
        <dbReference type="ARBA" id="ARBA00032162"/>
    </source>
</evidence>
<dbReference type="PANTHER" id="PTHR11839">
    <property type="entry name" value="UDP/ADP-SUGAR PYROPHOSPHATASE"/>
    <property type="match status" value="1"/>
</dbReference>
<dbReference type="Proteomes" id="UP000599312">
    <property type="component" value="Unassembled WGS sequence"/>
</dbReference>
<accession>A0A931BMQ9</accession>
<evidence type="ECO:0000313" key="9">
    <source>
        <dbReference type="EMBL" id="MBF9232359.1"/>
    </source>
</evidence>
<comment type="cofactor">
    <cofactor evidence="2">
        <name>Mg(2+)</name>
        <dbReference type="ChEBI" id="CHEBI:18420"/>
    </cofactor>
</comment>
<dbReference type="PROSITE" id="PS51462">
    <property type="entry name" value="NUDIX"/>
    <property type="match status" value="1"/>
</dbReference>
<dbReference type="Pfam" id="PF00293">
    <property type="entry name" value="NUDIX"/>
    <property type="match status" value="1"/>
</dbReference>
<evidence type="ECO:0000256" key="4">
    <source>
        <dbReference type="ARBA" id="ARBA00016377"/>
    </source>
</evidence>
<comment type="caution">
    <text evidence="9">The sequence shown here is derived from an EMBL/GenBank/DDBJ whole genome shotgun (WGS) entry which is preliminary data.</text>
</comment>
<protein>
    <recommendedName>
        <fullName evidence="4">GDP-mannose pyrophosphatase</fullName>
    </recommendedName>
    <alternativeName>
        <fullName evidence="6">GDP-mannose hydrolase</fullName>
    </alternativeName>
    <alternativeName>
        <fullName evidence="7">GDPMK</fullName>
    </alternativeName>
</protein>
<evidence type="ECO:0000256" key="7">
    <source>
        <dbReference type="ARBA" id="ARBA00032272"/>
    </source>
</evidence>
<keyword evidence="5 9" id="KW-0378">Hydrolase</keyword>
<evidence type="ECO:0000256" key="1">
    <source>
        <dbReference type="ARBA" id="ARBA00000847"/>
    </source>
</evidence>
<dbReference type="GO" id="GO:0019693">
    <property type="term" value="P:ribose phosphate metabolic process"/>
    <property type="evidence" value="ECO:0007669"/>
    <property type="project" value="TreeGrafter"/>
</dbReference>
<dbReference type="GO" id="GO:0006753">
    <property type="term" value="P:nucleoside phosphate metabolic process"/>
    <property type="evidence" value="ECO:0007669"/>
    <property type="project" value="TreeGrafter"/>
</dbReference>
<name>A0A931BMQ9_9HYPH</name>
<organism evidence="9 10">
    <name type="scientific">Microvirga alba</name>
    <dbReference type="NCBI Taxonomy" id="2791025"/>
    <lineage>
        <taxon>Bacteria</taxon>
        <taxon>Pseudomonadati</taxon>
        <taxon>Pseudomonadota</taxon>
        <taxon>Alphaproteobacteria</taxon>
        <taxon>Hyphomicrobiales</taxon>
        <taxon>Methylobacteriaceae</taxon>
        <taxon>Microvirga</taxon>
    </lineage>
</organism>
<dbReference type="Gene3D" id="3.90.79.10">
    <property type="entry name" value="Nucleoside Triphosphate Pyrophosphohydrolase"/>
    <property type="match status" value="1"/>
</dbReference>
<evidence type="ECO:0000313" key="10">
    <source>
        <dbReference type="Proteomes" id="UP000599312"/>
    </source>
</evidence>
<sequence>MRVREDSIALRDGSQGIYGVVEKSDFAVIVPVENGVIHLVEQYRYPVQGRYWELPQGSWEHAPDTDPLDLARAELHEETGLTARTMLHIGHLFECYGYSTQGYHIYLAQGLEAGDAAREREEQDMISRAFPIAEVDAMILEGAIKDAATVAALGLLRLKGLLP</sequence>
<reference evidence="9" key="1">
    <citation type="submission" date="2020-11" db="EMBL/GenBank/DDBJ databases">
        <authorList>
            <person name="Kim M.K."/>
        </authorList>
    </citation>
    <scope>NUCLEOTIDE SEQUENCE</scope>
    <source>
        <strain evidence="9">BT350</strain>
    </source>
</reference>
<evidence type="ECO:0000256" key="2">
    <source>
        <dbReference type="ARBA" id="ARBA00001946"/>
    </source>
</evidence>
<feature type="domain" description="Nudix hydrolase" evidence="8">
    <location>
        <begin position="1"/>
        <end position="152"/>
    </location>
</feature>
<gene>
    <name evidence="9" type="ORF">I2H38_03085</name>
</gene>
<dbReference type="InterPro" id="IPR000086">
    <property type="entry name" value="NUDIX_hydrolase_dom"/>
</dbReference>
<dbReference type="InterPro" id="IPR015797">
    <property type="entry name" value="NUDIX_hydrolase-like_dom_sf"/>
</dbReference>
<dbReference type="EMBL" id="JADQDO010000001">
    <property type="protein sequence ID" value="MBF9232359.1"/>
    <property type="molecule type" value="Genomic_DNA"/>
</dbReference>
<dbReference type="AlphaFoldDB" id="A0A931BMQ9"/>
<evidence type="ECO:0000259" key="8">
    <source>
        <dbReference type="PROSITE" id="PS51462"/>
    </source>
</evidence>
<evidence type="ECO:0000256" key="5">
    <source>
        <dbReference type="ARBA" id="ARBA00022801"/>
    </source>
</evidence>
<evidence type="ECO:0000256" key="3">
    <source>
        <dbReference type="ARBA" id="ARBA00007275"/>
    </source>
</evidence>
<dbReference type="GO" id="GO:0016787">
    <property type="term" value="F:hydrolase activity"/>
    <property type="evidence" value="ECO:0007669"/>
    <property type="project" value="UniProtKB-KW"/>
</dbReference>
<keyword evidence="10" id="KW-1185">Reference proteome</keyword>
<dbReference type="GO" id="GO:0005829">
    <property type="term" value="C:cytosol"/>
    <property type="evidence" value="ECO:0007669"/>
    <property type="project" value="TreeGrafter"/>
</dbReference>
<comment type="catalytic activity">
    <reaction evidence="1">
        <text>GDP-alpha-D-mannose + H2O = alpha-D-mannose 1-phosphate + GMP + 2 H(+)</text>
        <dbReference type="Rhea" id="RHEA:27978"/>
        <dbReference type="ChEBI" id="CHEBI:15377"/>
        <dbReference type="ChEBI" id="CHEBI:15378"/>
        <dbReference type="ChEBI" id="CHEBI:57527"/>
        <dbReference type="ChEBI" id="CHEBI:58115"/>
        <dbReference type="ChEBI" id="CHEBI:58409"/>
    </reaction>
</comment>
<dbReference type="PANTHER" id="PTHR11839:SF18">
    <property type="entry name" value="NUDIX HYDROLASE DOMAIN-CONTAINING PROTEIN"/>
    <property type="match status" value="1"/>
</dbReference>
<proteinExistence type="inferred from homology"/>
<dbReference type="CDD" id="cd24161">
    <property type="entry name" value="NUDIX_ADPRase_Ndx2"/>
    <property type="match status" value="1"/>
</dbReference>
<comment type="similarity">
    <text evidence="3">Belongs to the Nudix hydrolase family. NudK subfamily.</text>
</comment>